<evidence type="ECO:0000256" key="2">
    <source>
        <dbReference type="ARBA" id="ARBA00023315"/>
    </source>
</evidence>
<keyword evidence="1" id="KW-0808">Transferase</keyword>
<dbReference type="PANTHER" id="PTHR43877">
    <property type="entry name" value="AMINOALKYLPHOSPHONATE N-ACETYLTRANSFERASE-RELATED-RELATED"/>
    <property type="match status" value="1"/>
</dbReference>
<dbReference type="InterPro" id="IPR016181">
    <property type="entry name" value="Acyl_CoA_acyltransferase"/>
</dbReference>
<evidence type="ECO:0000256" key="1">
    <source>
        <dbReference type="ARBA" id="ARBA00022679"/>
    </source>
</evidence>
<dbReference type="InterPro" id="IPR000182">
    <property type="entry name" value="GNAT_dom"/>
</dbReference>
<keyword evidence="5" id="KW-1185">Reference proteome</keyword>
<proteinExistence type="predicted"/>
<evidence type="ECO:0000313" key="5">
    <source>
        <dbReference type="Proteomes" id="UP000675781"/>
    </source>
</evidence>
<reference evidence="4" key="1">
    <citation type="submission" date="2021-04" db="EMBL/GenBank/DDBJ databases">
        <title>Genome based classification of Actinospica acidithermotolerans sp. nov., an actinobacterium isolated from an Indonesian hot spring.</title>
        <authorList>
            <person name="Kusuma A.B."/>
            <person name="Putra K.E."/>
            <person name="Nafisah S."/>
            <person name="Loh J."/>
            <person name="Nouioui I."/>
            <person name="Goodfellow M."/>
        </authorList>
    </citation>
    <scope>NUCLEOTIDE SEQUENCE</scope>
    <source>
        <strain evidence="4">CSCA 57</strain>
    </source>
</reference>
<keyword evidence="2" id="KW-0012">Acyltransferase</keyword>
<dbReference type="SUPFAM" id="SSF55729">
    <property type="entry name" value="Acyl-CoA N-acyltransferases (Nat)"/>
    <property type="match status" value="1"/>
</dbReference>
<dbReference type="RefSeq" id="WP_212532506.1">
    <property type="nucleotide sequence ID" value="NZ_JAGSOG010000252.1"/>
</dbReference>
<dbReference type="Gene3D" id="3.40.630.30">
    <property type="match status" value="1"/>
</dbReference>
<gene>
    <name evidence="4" type="ORF">KDL01_32525</name>
</gene>
<feature type="domain" description="N-acetyltransferase" evidence="3">
    <location>
        <begin position="6"/>
        <end position="156"/>
    </location>
</feature>
<dbReference type="AlphaFoldDB" id="A0A941EZF4"/>
<evidence type="ECO:0000259" key="3">
    <source>
        <dbReference type="PROSITE" id="PS51186"/>
    </source>
</evidence>
<dbReference type="GO" id="GO:0016747">
    <property type="term" value="F:acyltransferase activity, transferring groups other than amino-acyl groups"/>
    <property type="evidence" value="ECO:0007669"/>
    <property type="project" value="InterPro"/>
</dbReference>
<dbReference type="PROSITE" id="PS51186">
    <property type="entry name" value="GNAT"/>
    <property type="match status" value="1"/>
</dbReference>
<dbReference type="EMBL" id="JAGSOG010000252">
    <property type="protein sequence ID" value="MBR7838044.1"/>
    <property type="molecule type" value="Genomic_DNA"/>
</dbReference>
<accession>A0A941EZF4</accession>
<dbReference type="CDD" id="cd04301">
    <property type="entry name" value="NAT_SF"/>
    <property type="match status" value="1"/>
</dbReference>
<organism evidence="4 5">
    <name type="scientific">Actinospica durhamensis</name>
    <dbReference type="NCBI Taxonomy" id="1508375"/>
    <lineage>
        <taxon>Bacteria</taxon>
        <taxon>Bacillati</taxon>
        <taxon>Actinomycetota</taxon>
        <taxon>Actinomycetes</taxon>
        <taxon>Catenulisporales</taxon>
        <taxon>Actinospicaceae</taxon>
        <taxon>Actinospica</taxon>
    </lineage>
</organism>
<sequence length="156" mass="17162">MSVVKIEIDDLTGSEIIELLQEHHAEMARVTPQAESMHALDLEGLRNPAVTLWSLRDEGRLAGCGAIKQLDGTHAEIKSMRTAPAFQRRGVAAALLAHIEAESARMGVTKLSLETGTEDFFAPARALYERCGFEYCEPFADYVPDPLSVFMTKKIA</sequence>
<dbReference type="InterPro" id="IPR050832">
    <property type="entry name" value="Bact_Acetyltransf"/>
</dbReference>
<protein>
    <submittedName>
        <fullName evidence="4">GNAT family N-acetyltransferase</fullName>
    </submittedName>
</protein>
<evidence type="ECO:0000313" key="4">
    <source>
        <dbReference type="EMBL" id="MBR7838044.1"/>
    </source>
</evidence>
<dbReference type="PANTHER" id="PTHR43877:SF5">
    <property type="entry name" value="BLL8307 PROTEIN"/>
    <property type="match status" value="1"/>
</dbReference>
<name>A0A941EZF4_9ACTN</name>
<dbReference type="Proteomes" id="UP000675781">
    <property type="component" value="Unassembled WGS sequence"/>
</dbReference>
<comment type="caution">
    <text evidence="4">The sequence shown here is derived from an EMBL/GenBank/DDBJ whole genome shotgun (WGS) entry which is preliminary data.</text>
</comment>
<dbReference type="Pfam" id="PF00583">
    <property type="entry name" value="Acetyltransf_1"/>
    <property type="match status" value="1"/>
</dbReference>